<keyword evidence="1" id="KW-1133">Transmembrane helix</keyword>
<keyword evidence="3" id="KW-1185">Reference proteome</keyword>
<dbReference type="Proteomes" id="UP001228905">
    <property type="component" value="Unassembled WGS sequence"/>
</dbReference>
<evidence type="ECO:0000256" key="1">
    <source>
        <dbReference type="SAM" id="Phobius"/>
    </source>
</evidence>
<feature type="transmembrane region" description="Helical" evidence="1">
    <location>
        <begin position="50"/>
        <end position="72"/>
    </location>
</feature>
<keyword evidence="1" id="KW-0812">Transmembrane</keyword>
<dbReference type="EMBL" id="JAUSVS010000009">
    <property type="protein sequence ID" value="MDQ0465958.1"/>
    <property type="molecule type" value="Genomic_DNA"/>
</dbReference>
<sequence length="108" mass="11204">MRMFQDDKSVREAWLALSASALSGAVAAMGVAIAHVTRMGGTICGENPAVLPHCAACYAAPLLALLALAAFVKSRRTALPAMIGHDPGSESLRLARHGGRPALRGLSR</sequence>
<evidence type="ECO:0000313" key="3">
    <source>
        <dbReference type="Proteomes" id="UP001228905"/>
    </source>
</evidence>
<protein>
    <submittedName>
        <fullName evidence="2">ABC-type cobalamin transport system permease subunit</fullName>
    </submittedName>
</protein>
<evidence type="ECO:0000313" key="2">
    <source>
        <dbReference type="EMBL" id="MDQ0465958.1"/>
    </source>
</evidence>
<reference evidence="2 3" key="1">
    <citation type="submission" date="2023-07" db="EMBL/GenBank/DDBJ databases">
        <title>Genomic Encyclopedia of Type Strains, Phase IV (KMG-IV): sequencing the most valuable type-strain genomes for metagenomic binning, comparative biology and taxonomic classification.</title>
        <authorList>
            <person name="Goeker M."/>
        </authorList>
    </citation>
    <scope>NUCLEOTIDE SEQUENCE [LARGE SCALE GENOMIC DNA]</scope>
    <source>
        <strain evidence="2 3">DSM 18695</strain>
    </source>
</reference>
<organism evidence="2 3">
    <name type="scientific">Caulobacter ginsengisoli</name>
    <dbReference type="NCBI Taxonomy" id="400775"/>
    <lineage>
        <taxon>Bacteria</taxon>
        <taxon>Pseudomonadati</taxon>
        <taxon>Pseudomonadota</taxon>
        <taxon>Alphaproteobacteria</taxon>
        <taxon>Caulobacterales</taxon>
        <taxon>Caulobacteraceae</taxon>
        <taxon>Caulobacter</taxon>
    </lineage>
</organism>
<proteinExistence type="predicted"/>
<gene>
    <name evidence="2" type="ORF">QO010_003751</name>
</gene>
<keyword evidence="1" id="KW-0472">Membrane</keyword>
<name>A0ABU0IXN9_9CAUL</name>
<accession>A0ABU0IXN9</accession>
<comment type="caution">
    <text evidence="2">The sequence shown here is derived from an EMBL/GenBank/DDBJ whole genome shotgun (WGS) entry which is preliminary data.</text>
</comment>